<dbReference type="PANTHER" id="PTHR46060">
    <property type="entry name" value="MARINER MOS1 TRANSPOSASE-LIKE PROTEIN"/>
    <property type="match status" value="1"/>
</dbReference>
<protein>
    <recommendedName>
        <fullName evidence="1">Mos1 transposase HTH domain-containing protein</fullName>
    </recommendedName>
</protein>
<sequence>MDQIRKYWGNAEEGIEEAVKVCRLIESLMETEQFRQLRTVPVLEVDSPEKALARTLWLESRRVYHERVLINCSPNLADVNKTISMQLRILIRNCWMRQLAARDAVNEICGAEGERAVSYVTVWKWFKRFDCGDLSLEDQPCSGPTNLDDKNLHAVLDEEPSSSTLESAAELGVDNK</sequence>
<evidence type="ECO:0000313" key="3">
    <source>
        <dbReference type="Proteomes" id="UP001196413"/>
    </source>
</evidence>
<dbReference type="InterPro" id="IPR052709">
    <property type="entry name" value="Transposase-MT_Hybrid"/>
</dbReference>
<dbReference type="PANTHER" id="PTHR46060:SF1">
    <property type="entry name" value="MARINER MOS1 TRANSPOSASE-LIKE PROTEIN"/>
    <property type="match status" value="1"/>
</dbReference>
<reference evidence="2" key="1">
    <citation type="submission" date="2021-06" db="EMBL/GenBank/DDBJ databases">
        <title>Parelaphostrongylus tenuis whole genome reference sequence.</title>
        <authorList>
            <person name="Garwood T.J."/>
            <person name="Larsen P.A."/>
            <person name="Fountain-Jones N.M."/>
            <person name="Garbe J.R."/>
            <person name="Macchietto M.G."/>
            <person name="Kania S.A."/>
            <person name="Gerhold R.W."/>
            <person name="Richards J.E."/>
            <person name="Wolf T.M."/>
        </authorList>
    </citation>
    <scope>NUCLEOTIDE SEQUENCE</scope>
    <source>
        <strain evidence="2">MNPRO001-30</strain>
        <tissue evidence="2">Meninges</tissue>
    </source>
</reference>
<evidence type="ECO:0000313" key="2">
    <source>
        <dbReference type="EMBL" id="KAJ1351557.1"/>
    </source>
</evidence>
<dbReference type="EMBL" id="JAHQIW010001104">
    <property type="protein sequence ID" value="KAJ1351557.1"/>
    <property type="molecule type" value="Genomic_DNA"/>
</dbReference>
<proteinExistence type="predicted"/>
<feature type="domain" description="Mos1 transposase HTH" evidence="1">
    <location>
        <begin position="85"/>
        <end position="133"/>
    </location>
</feature>
<dbReference type="AlphaFoldDB" id="A0AAD5M3M9"/>
<dbReference type="Gene3D" id="1.10.10.1450">
    <property type="match status" value="1"/>
</dbReference>
<accession>A0AAD5M3M9</accession>
<keyword evidence="3" id="KW-1185">Reference proteome</keyword>
<dbReference type="Pfam" id="PF17906">
    <property type="entry name" value="HTH_48"/>
    <property type="match status" value="1"/>
</dbReference>
<dbReference type="InterPro" id="IPR041426">
    <property type="entry name" value="Mos1_HTH"/>
</dbReference>
<name>A0AAD5M3M9_PARTN</name>
<gene>
    <name evidence="2" type="ORF">KIN20_038393</name>
</gene>
<comment type="caution">
    <text evidence="2">The sequence shown here is derived from an EMBL/GenBank/DDBJ whole genome shotgun (WGS) entry which is preliminary data.</text>
</comment>
<dbReference type="Proteomes" id="UP001196413">
    <property type="component" value="Unassembled WGS sequence"/>
</dbReference>
<organism evidence="2 3">
    <name type="scientific">Parelaphostrongylus tenuis</name>
    <name type="common">Meningeal worm</name>
    <dbReference type="NCBI Taxonomy" id="148309"/>
    <lineage>
        <taxon>Eukaryota</taxon>
        <taxon>Metazoa</taxon>
        <taxon>Ecdysozoa</taxon>
        <taxon>Nematoda</taxon>
        <taxon>Chromadorea</taxon>
        <taxon>Rhabditida</taxon>
        <taxon>Rhabditina</taxon>
        <taxon>Rhabditomorpha</taxon>
        <taxon>Strongyloidea</taxon>
        <taxon>Metastrongylidae</taxon>
        <taxon>Parelaphostrongylus</taxon>
    </lineage>
</organism>
<evidence type="ECO:0000259" key="1">
    <source>
        <dbReference type="Pfam" id="PF17906"/>
    </source>
</evidence>